<dbReference type="EMBL" id="KV454441">
    <property type="protein sequence ID" value="ODQ77379.1"/>
    <property type="molecule type" value="Genomic_DNA"/>
</dbReference>
<accession>A0A1E3QI61</accession>
<reference evidence="2" key="1">
    <citation type="submission" date="2016-05" db="EMBL/GenBank/DDBJ databases">
        <title>Comparative genomics of biotechnologically important yeasts.</title>
        <authorList>
            <consortium name="DOE Joint Genome Institute"/>
            <person name="Riley R."/>
            <person name="Haridas S."/>
            <person name="Wolfe K.H."/>
            <person name="Lopes M.R."/>
            <person name="Hittinger C.T."/>
            <person name="Goker M."/>
            <person name="Salamov A."/>
            <person name="Wisecaver J."/>
            <person name="Long T.M."/>
            <person name="Aerts A.L."/>
            <person name="Barry K."/>
            <person name="Choi C."/>
            <person name="Clum A."/>
            <person name="Coughlan A.Y."/>
            <person name="Deshpande S."/>
            <person name="Douglass A.P."/>
            <person name="Hanson S.J."/>
            <person name="Klenk H.-P."/>
            <person name="Labutti K."/>
            <person name="Lapidus A."/>
            <person name="Lindquist E."/>
            <person name="Lipzen A."/>
            <person name="Meier-Kolthoff J.P."/>
            <person name="Ohm R.A."/>
            <person name="Otillar R.P."/>
            <person name="Pangilinan J."/>
            <person name="Peng Y."/>
            <person name="Rokas A."/>
            <person name="Rosa C.A."/>
            <person name="Scheuner C."/>
            <person name="Sibirny A.A."/>
            <person name="Slot J.C."/>
            <person name="Stielow J.B."/>
            <person name="Sun H."/>
            <person name="Kurtzman C.P."/>
            <person name="Blackwell M."/>
            <person name="Grigoriev I.V."/>
            <person name="Jeffries T.W."/>
        </authorList>
    </citation>
    <scope>NUCLEOTIDE SEQUENCE [LARGE SCALE GENOMIC DNA]</scope>
    <source>
        <strain evidence="2">NRRL Y-12698</strain>
    </source>
</reference>
<evidence type="ECO:0000313" key="2">
    <source>
        <dbReference type="Proteomes" id="UP000094336"/>
    </source>
</evidence>
<name>A0A1E3QI61_9ASCO</name>
<protein>
    <submittedName>
        <fullName evidence="1">Uncharacterized protein</fullName>
    </submittedName>
</protein>
<dbReference type="GeneID" id="30144528"/>
<sequence>MKERFQKCLPGILADSKNEYILQKHPYVFAYDDYLSIIEETLAEKFEFKDNRENQVREGSSRSTANTFSAAYVASRDTDRDSTVSFEFDAEDAKLEDPIEYELSNGTDTVKPETRAKLLHLKTNMQILELISRTIKFQDNTPAIKWSNKAVSTFLRNMVMESMKTNEYELSELAHRLREALNGSDDELSGNGREYEMRTLV</sequence>
<gene>
    <name evidence="1" type="ORF">BABINDRAFT_100775</name>
</gene>
<evidence type="ECO:0000313" key="1">
    <source>
        <dbReference type="EMBL" id="ODQ77379.1"/>
    </source>
</evidence>
<keyword evidence="2" id="KW-1185">Reference proteome</keyword>
<dbReference type="Proteomes" id="UP000094336">
    <property type="component" value="Unassembled WGS sequence"/>
</dbReference>
<proteinExistence type="predicted"/>
<organism evidence="1 2">
    <name type="scientific">Babjeviella inositovora NRRL Y-12698</name>
    <dbReference type="NCBI Taxonomy" id="984486"/>
    <lineage>
        <taxon>Eukaryota</taxon>
        <taxon>Fungi</taxon>
        <taxon>Dikarya</taxon>
        <taxon>Ascomycota</taxon>
        <taxon>Saccharomycotina</taxon>
        <taxon>Pichiomycetes</taxon>
        <taxon>Serinales incertae sedis</taxon>
        <taxon>Babjeviella</taxon>
    </lineage>
</organism>
<dbReference type="RefSeq" id="XP_018982707.1">
    <property type="nucleotide sequence ID" value="XM_019126674.1"/>
</dbReference>
<dbReference type="AlphaFoldDB" id="A0A1E3QI61"/>